<evidence type="ECO:0000256" key="2">
    <source>
        <dbReference type="ARBA" id="ARBA00022448"/>
    </source>
</evidence>
<evidence type="ECO:0000256" key="9">
    <source>
        <dbReference type="ARBA" id="ARBA00023136"/>
    </source>
</evidence>
<feature type="transmembrane region" description="Helical" evidence="10">
    <location>
        <begin position="160"/>
        <end position="179"/>
    </location>
</feature>
<dbReference type="NCBIfam" id="TIGR00933">
    <property type="entry name" value="2a38"/>
    <property type="match status" value="1"/>
</dbReference>
<keyword evidence="3" id="KW-1003">Cell membrane</keyword>
<keyword evidence="7 10" id="KW-1133">Transmembrane helix</keyword>
<evidence type="ECO:0000256" key="8">
    <source>
        <dbReference type="ARBA" id="ARBA00023065"/>
    </source>
</evidence>
<feature type="transmembrane region" description="Helical" evidence="10">
    <location>
        <begin position="16"/>
        <end position="37"/>
    </location>
</feature>
<feature type="transmembrane region" description="Helical" evidence="10">
    <location>
        <begin position="76"/>
        <end position="100"/>
    </location>
</feature>
<evidence type="ECO:0000256" key="7">
    <source>
        <dbReference type="ARBA" id="ARBA00022989"/>
    </source>
</evidence>
<feature type="transmembrane region" description="Helical" evidence="10">
    <location>
        <begin position="127"/>
        <end position="148"/>
    </location>
</feature>
<feature type="transmembrane region" description="Helical" evidence="10">
    <location>
        <begin position="231"/>
        <end position="251"/>
    </location>
</feature>
<dbReference type="InterPro" id="IPR003445">
    <property type="entry name" value="Cat_transpt"/>
</dbReference>
<dbReference type="AlphaFoldDB" id="A0A1L3GQD3"/>
<dbReference type="RefSeq" id="WP_072284119.1">
    <property type="nucleotide sequence ID" value="NZ_CP015519.1"/>
</dbReference>
<evidence type="ECO:0000313" key="12">
    <source>
        <dbReference type="Proteomes" id="UP000182517"/>
    </source>
</evidence>
<dbReference type="InterPro" id="IPR004772">
    <property type="entry name" value="TrkH"/>
</dbReference>
<accession>A0A1L3GQD3</accession>
<dbReference type="PANTHER" id="PTHR32024">
    <property type="entry name" value="TRK SYSTEM POTASSIUM UPTAKE PROTEIN TRKG-RELATED"/>
    <property type="match status" value="1"/>
</dbReference>
<gene>
    <name evidence="11" type="ORF">A7E78_10065</name>
</gene>
<evidence type="ECO:0000256" key="1">
    <source>
        <dbReference type="ARBA" id="ARBA00004651"/>
    </source>
</evidence>
<evidence type="ECO:0000256" key="3">
    <source>
        <dbReference type="ARBA" id="ARBA00022475"/>
    </source>
</evidence>
<dbReference type="Proteomes" id="UP000182517">
    <property type="component" value="Chromosome"/>
</dbReference>
<reference evidence="11 12" key="1">
    <citation type="journal article" date="2017" name="Genome Announc.">
        <title>Complete Genome Sequences of Two Acetylene-Fermenting Pelobacter acetylenicus Strains.</title>
        <authorList>
            <person name="Sutton J.M."/>
            <person name="Baesman S.M."/>
            <person name="Fierst J.L."/>
            <person name="Poret-Peterson A.T."/>
            <person name="Oremland R.S."/>
            <person name="Dunlap D.S."/>
            <person name="Akob D.M."/>
        </authorList>
    </citation>
    <scope>NUCLEOTIDE SEQUENCE [LARGE SCALE GENOMIC DNA]</scope>
    <source>
        <strain evidence="11 12">SFB93</strain>
    </source>
</reference>
<evidence type="ECO:0000256" key="6">
    <source>
        <dbReference type="ARBA" id="ARBA00022958"/>
    </source>
</evidence>
<dbReference type="EMBL" id="CP015519">
    <property type="protein sequence ID" value="APG28159.1"/>
    <property type="molecule type" value="Genomic_DNA"/>
</dbReference>
<organism evidence="11 12">
    <name type="scientific">Syntrophotalea acetylenivorans</name>
    <dbReference type="NCBI Taxonomy" id="1842532"/>
    <lineage>
        <taxon>Bacteria</taxon>
        <taxon>Pseudomonadati</taxon>
        <taxon>Thermodesulfobacteriota</taxon>
        <taxon>Desulfuromonadia</taxon>
        <taxon>Desulfuromonadales</taxon>
        <taxon>Syntrophotaleaceae</taxon>
        <taxon>Syntrophotalea</taxon>
    </lineage>
</organism>
<keyword evidence="9 10" id="KW-0472">Membrane</keyword>
<feature type="transmembrane region" description="Helical" evidence="10">
    <location>
        <begin position="43"/>
        <end position="64"/>
    </location>
</feature>
<evidence type="ECO:0000256" key="4">
    <source>
        <dbReference type="ARBA" id="ARBA00022538"/>
    </source>
</evidence>
<feature type="transmembrane region" description="Helical" evidence="10">
    <location>
        <begin position="417"/>
        <end position="438"/>
    </location>
</feature>
<dbReference type="Pfam" id="PF02386">
    <property type="entry name" value="TrkH"/>
    <property type="match status" value="1"/>
</dbReference>
<dbReference type="STRING" id="1842532.A7E78_10065"/>
<keyword evidence="8" id="KW-0406">Ion transport</keyword>
<dbReference type="OrthoDB" id="9810952at2"/>
<keyword evidence="2" id="KW-0813">Transport</keyword>
<evidence type="ECO:0000313" key="11">
    <source>
        <dbReference type="EMBL" id="APG28159.1"/>
    </source>
</evidence>
<comment type="subcellular location">
    <subcellularLocation>
        <location evidence="1">Cell membrane</location>
        <topology evidence="1">Multi-pass membrane protein</topology>
    </subcellularLocation>
</comment>
<keyword evidence="4" id="KW-0633">Potassium transport</keyword>
<evidence type="ECO:0000256" key="10">
    <source>
        <dbReference type="SAM" id="Phobius"/>
    </source>
</evidence>
<sequence>MSKLPKGIKNLPPGQALIFYYGLAIVLGAMALSLPIAANGEPLSFLDALFTATSAQCVTGLIVVDTATKLTLFGQLVVLLLIQIGGLGITTFSVYLFFYLGVGVGIRDRWLIQETLLHSPVDSMRDLIRGVFFLTLLIEGAGTVLLAFAFVPEMGLIKGLYYALFHSVSAFCNAGFSLFSDSLVGYRNNPLVNLTIIGLIVLGGLGFLVMKEMIDLAKQRKGRRRLSLHSRLVFLTSGLLIVGGAILIGLLEWPTSLSSMGAGESLWTALFQSVTARTAGFNSIDLNLLEVPTLFMIMFLMFVGASPGSCGGGIKTTSLALFVIVLYSRLKGNPHTNVHRRTLPEAAASKVLTLVMTALLFLAVAVFALLAVQLHGLSASASRGVFLEYTFEAVSAFATVGLSLGATAKLVPLGKMLIILLMFVGRVGLLTVAFAMLYRSREDAVQYAEENIMIG</sequence>
<feature type="transmembrane region" description="Helical" evidence="10">
    <location>
        <begin position="312"/>
        <end position="330"/>
    </location>
</feature>
<feature type="transmembrane region" description="Helical" evidence="10">
    <location>
        <begin position="351"/>
        <end position="374"/>
    </location>
</feature>
<name>A0A1L3GQD3_9BACT</name>
<keyword evidence="5 10" id="KW-0812">Transmembrane</keyword>
<dbReference type="KEGG" id="pef:A7E78_10065"/>
<keyword evidence="6" id="KW-0630">Potassium</keyword>
<keyword evidence="12" id="KW-1185">Reference proteome</keyword>
<protein>
    <submittedName>
        <fullName evidence="11">Potassium transporter</fullName>
    </submittedName>
</protein>
<evidence type="ECO:0000256" key="5">
    <source>
        <dbReference type="ARBA" id="ARBA00022692"/>
    </source>
</evidence>
<dbReference type="GO" id="GO:0005886">
    <property type="term" value="C:plasma membrane"/>
    <property type="evidence" value="ECO:0007669"/>
    <property type="project" value="UniProtKB-SubCell"/>
</dbReference>
<dbReference type="GO" id="GO:0015379">
    <property type="term" value="F:potassium:chloride symporter activity"/>
    <property type="evidence" value="ECO:0007669"/>
    <property type="project" value="InterPro"/>
</dbReference>
<dbReference type="PANTHER" id="PTHR32024:SF1">
    <property type="entry name" value="KTR SYSTEM POTASSIUM UPTAKE PROTEIN B"/>
    <property type="match status" value="1"/>
</dbReference>
<proteinExistence type="predicted"/>
<feature type="transmembrane region" description="Helical" evidence="10">
    <location>
        <begin position="191"/>
        <end position="210"/>
    </location>
</feature>